<keyword evidence="6" id="KW-1185">Reference proteome</keyword>
<dbReference type="Pfam" id="PF23598">
    <property type="entry name" value="LRR_14"/>
    <property type="match status" value="1"/>
</dbReference>
<evidence type="ECO:0000259" key="4">
    <source>
        <dbReference type="Pfam" id="PF23598"/>
    </source>
</evidence>
<organism evidence="5 6">
    <name type="scientific">Ficus carica</name>
    <name type="common">Common fig</name>
    <dbReference type="NCBI Taxonomy" id="3494"/>
    <lineage>
        <taxon>Eukaryota</taxon>
        <taxon>Viridiplantae</taxon>
        <taxon>Streptophyta</taxon>
        <taxon>Embryophyta</taxon>
        <taxon>Tracheophyta</taxon>
        <taxon>Spermatophyta</taxon>
        <taxon>Magnoliopsida</taxon>
        <taxon>eudicotyledons</taxon>
        <taxon>Gunneridae</taxon>
        <taxon>Pentapetalae</taxon>
        <taxon>rosids</taxon>
        <taxon>fabids</taxon>
        <taxon>Rosales</taxon>
        <taxon>Moraceae</taxon>
        <taxon>Ficeae</taxon>
        <taxon>Ficus</taxon>
    </lineage>
</organism>
<dbReference type="Pfam" id="PF23559">
    <property type="entry name" value="WHD_DRP"/>
    <property type="match status" value="1"/>
</dbReference>
<proteinExistence type="predicted"/>
<dbReference type="InterPro" id="IPR055414">
    <property type="entry name" value="LRR_R13L4/SHOC2-like"/>
</dbReference>
<feature type="non-terminal residue" evidence="5">
    <location>
        <position position="1"/>
    </location>
</feature>
<evidence type="ECO:0000313" key="6">
    <source>
        <dbReference type="Proteomes" id="UP001187192"/>
    </source>
</evidence>
<dbReference type="SUPFAM" id="SSF52047">
    <property type="entry name" value="RNI-like"/>
    <property type="match status" value="1"/>
</dbReference>
<dbReference type="Gene3D" id="3.80.10.10">
    <property type="entry name" value="Ribonuclease Inhibitor"/>
    <property type="match status" value="2"/>
</dbReference>
<keyword evidence="1" id="KW-0677">Repeat</keyword>
<dbReference type="PANTHER" id="PTHR36766:SF61">
    <property type="entry name" value="NB-ARC DOMAIN DISEASE RESISTANCE PROTEIN"/>
    <property type="match status" value="1"/>
</dbReference>
<evidence type="ECO:0000256" key="1">
    <source>
        <dbReference type="ARBA" id="ARBA00022737"/>
    </source>
</evidence>
<dbReference type="InterPro" id="IPR058922">
    <property type="entry name" value="WHD_DRP"/>
</dbReference>
<comment type="caution">
    <text evidence="5">The sequence shown here is derived from an EMBL/GenBank/DDBJ whole genome shotgun (WGS) entry which is preliminary data.</text>
</comment>
<dbReference type="AlphaFoldDB" id="A0AA88ENN6"/>
<sequence>MINFWMALGIIQSPNDKMEVEDMGKLCFNELCNRSFFQYLEDTPDGHGQSIVTNLVKLKKVRSIFLNYETDEEPNIEESFLSTCISRFRYLRLFYLKGFSFEVLPSSIGTLKHLRYLSLNRNKKIKKLPDSISKLQSLQTLYLGGCSELEELPRDISNLVSLRTLSITTKQTCFPENGVGRLRSLRALYIFECKNLRSLPHDMRFCTTLSTLFIFKCEQLDLASRPDQVMQLSLQTLVISELPKTTALPQWLGGAAHTLQILLIKDCPKLVALPEWLPNLTSLQTLGIVGCPKLSSLPEGMQRL</sequence>
<feature type="domain" description="Disease resistance R13L4/SHOC-2-like LRR" evidence="4">
    <location>
        <begin position="83"/>
        <end position="287"/>
    </location>
</feature>
<dbReference type="EMBL" id="BTGU01020565">
    <property type="protein sequence ID" value="GMN75781.1"/>
    <property type="molecule type" value="Genomic_DNA"/>
</dbReference>
<keyword evidence="2" id="KW-0611">Plant defense</keyword>
<dbReference type="GO" id="GO:0006952">
    <property type="term" value="P:defense response"/>
    <property type="evidence" value="ECO:0007669"/>
    <property type="project" value="UniProtKB-KW"/>
</dbReference>
<evidence type="ECO:0000313" key="5">
    <source>
        <dbReference type="EMBL" id="GMN75781.1"/>
    </source>
</evidence>
<dbReference type="Proteomes" id="UP001187192">
    <property type="component" value="Unassembled WGS sequence"/>
</dbReference>
<feature type="domain" description="Disease resistance protein winged helix" evidence="3">
    <location>
        <begin position="1"/>
        <end position="47"/>
    </location>
</feature>
<dbReference type="InterPro" id="IPR032675">
    <property type="entry name" value="LRR_dom_sf"/>
</dbReference>
<gene>
    <name evidence="5" type="ORF">TIFTF001_056372</name>
</gene>
<reference evidence="5" key="1">
    <citation type="submission" date="2023-07" db="EMBL/GenBank/DDBJ databases">
        <title>draft genome sequence of fig (Ficus carica).</title>
        <authorList>
            <person name="Takahashi T."/>
            <person name="Nishimura K."/>
        </authorList>
    </citation>
    <scope>NUCLEOTIDE SEQUENCE</scope>
</reference>
<accession>A0AA88ENN6</accession>
<name>A0AA88ENN6_FICCA</name>
<dbReference type="PANTHER" id="PTHR36766">
    <property type="entry name" value="PLANT BROAD-SPECTRUM MILDEW RESISTANCE PROTEIN RPW8"/>
    <property type="match status" value="1"/>
</dbReference>
<evidence type="ECO:0000256" key="2">
    <source>
        <dbReference type="ARBA" id="ARBA00022821"/>
    </source>
</evidence>
<protein>
    <submittedName>
        <fullName evidence="5">Uncharacterized protein</fullName>
    </submittedName>
</protein>
<evidence type="ECO:0000259" key="3">
    <source>
        <dbReference type="Pfam" id="PF23559"/>
    </source>
</evidence>